<proteinExistence type="predicted"/>
<name>A0A0C9VKT4_9AGAM</name>
<evidence type="ECO:0000313" key="2">
    <source>
        <dbReference type="Proteomes" id="UP000053820"/>
    </source>
</evidence>
<gene>
    <name evidence="1" type="ORF">HYDPIDRAFT_119914</name>
</gene>
<accession>A0A0C9VKT4</accession>
<protein>
    <submittedName>
        <fullName evidence="1">Uncharacterized protein</fullName>
    </submittedName>
</protein>
<organism evidence="1 2">
    <name type="scientific">Hydnomerulius pinastri MD-312</name>
    <dbReference type="NCBI Taxonomy" id="994086"/>
    <lineage>
        <taxon>Eukaryota</taxon>
        <taxon>Fungi</taxon>
        <taxon>Dikarya</taxon>
        <taxon>Basidiomycota</taxon>
        <taxon>Agaricomycotina</taxon>
        <taxon>Agaricomycetes</taxon>
        <taxon>Agaricomycetidae</taxon>
        <taxon>Boletales</taxon>
        <taxon>Boletales incertae sedis</taxon>
        <taxon>Leucogyrophana</taxon>
    </lineage>
</organism>
<reference evidence="1 2" key="1">
    <citation type="submission" date="2014-04" db="EMBL/GenBank/DDBJ databases">
        <title>Evolutionary Origins and Diversification of the Mycorrhizal Mutualists.</title>
        <authorList>
            <consortium name="DOE Joint Genome Institute"/>
            <consortium name="Mycorrhizal Genomics Consortium"/>
            <person name="Kohler A."/>
            <person name="Kuo A."/>
            <person name="Nagy L.G."/>
            <person name="Floudas D."/>
            <person name="Copeland A."/>
            <person name="Barry K.W."/>
            <person name="Cichocki N."/>
            <person name="Veneault-Fourrey C."/>
            <person name="LaButti K."/>
            <person name="Lindquist E.A."/>
            <person name="Lipzen A."/>
            <person name="Lundell T."/>
            <person name="Morin E."/>
            <person name="Murat C."/>
            <person name="Riley R."/>
            <person name="Ohm R."/>
            <person name="Sun H."/>
            <person name="Tunlid A."/>
            <person name="Henrissat B."/>
            <person name="Grigoriev I.V."/>
            <person name="Hibbett D.S."/>
            <person name="Martin F."/>
        </authorList>
    </citation>
    <scope>NUCLEOTIDE SEQUENCE [LARGE SCALE GENOMIC DNA]</scope>
    <source>
        <strain evidence="1 2">MD-312</strain>
    </source>
</reference>
<dbReference type="AlphaFoldDB" id="A0A0C9VKT4"/>
<dbReference type="HOGENOM" id="CLU_3019874_0_0_1"/>
<evidence type="ECO:0000313" key="1">
    <source>
        <dbReference type="EMBL" id="KIJ58140.1"/>
    </source>
</evidence>
<keyword evidence="2" id="KW-1185">Reference proteome</keyword>
<dbReference type="Proteomes" id="UP000053820">
    <property type="component" value="Unassembled WGS sequence"/>
</dbReference>
<dbReference type="EMBL" id="KN839979">
    <property type="protein sequence ID" value="KIJ58140.1"/>
    <property type="molecule type" value="Genomic_DNA"/>
</dbReference>
<sequence length="66" mass="7500">MPSSPTPWFAHDDLVPDFIADFSSVALPVRILRKVSRHKCNAGCCVRYSLQASRYWWSAAYALLAR</sequence>